<feature type="domain" description="VOC" evidence="1">
    <location>
        <begin position="5"/>
        <end position="124"/>
    </location>
</feature>
<gene>
    <name evidence="2" type="ordered locus">AMIS_34540</name>
</gene>
<organism evidence="2 3">
    <name type="scientific">Actinoplanes missouriensis (strain ATCC 14538 / DSM 43046 / CBS 188.64 / JCM 3121 / NBRC 102363 / NCIMB 12654 / NRRL B-3342 / UNCC 431)</name>
    <dbReference type="NCBI Taxonomy" id="512565"/>
    <lineage>
        <taxon>Bacteria</taxon>
        <taxon>Bacillati</taxon>
        <taxon>Actinomycetota</taxon>
        <taxon>Actinomycetes</taxon>
        <taxon>Micromonosporales</taxon>
        <taxon>Micromonosporaceae</taxon>
        <taxon>Actinoplanes</taxon>
    </lineage>
</organism>
<dbReference type="OrthoDB" id="9798201at2"/>
<dbReference type="EMBL" id="AP012319">
    <property type="protein sequence ID" value="BAL88674.1"/>
    <property type="molecule type" value="Genomic_DNA"/>
</dbReference>
<dbReference type="eggNOG" id="COG0346">
    <property type="taxonomic scope" value="Bacteria"/>
</dbReference>
<evidence type="ECO:0000313" key="3">
    <source>
        <dbReference type="Proteomes" id="UP000007882"/>
    </source>
</evidence>
<keyword evidence="3" id="KW-1185">Reference proteome</keyword>
<accession>I0H6N7</accession>
<dbReference type="InterPro" id="IPR029068">
    <property type="entry name" value="Glyas_Bleomycin-R_OHBP_Dase"/>
</dbReference>
<sequence length="124" mass="13725">MAVFRDAHPIVYVEDVNASLGFYRDLLGFTETYRFDDFVSLQLGTSAISVVQVTGGQDGSHGLPIRPRAGHQFELCVYTDDVDAAIDELRDRGVPVLVEPADQPWGERMAYVADPDGHPVMICR</sequence>
<dbReference type="SUPFAM" id="SSF54593">
    <property type="entry name" value="Glyoxalase/Bleomycin resistance protein/Dihydroxybiphenyl dioxygenase"/>
    <property type="match status" value="1"/>
</dbReference>
<dbReference type="Proteomes" id="UP000007882">
    <property type="component" value="Chromosome"/>
</dbReference>
<name>I0H6N7_ACTM4</name>
<dbReference type="PATRIC" id="fig|512565.3.peg.3451"/>
<dbReference type="KEGG" id="ams:AMIS_34540"/>
<protein>
    <recommendedName>
        <fullName evidence="1">VOC domain-containing protein</fullName>
    </recommendedName>
</protein>
<dbReference type="RefSeq" id="WP_014443569.1">
    <property type="nucleotide sequence ID" value="NC_017093.1"/>
</dbReference>
<dbReference type="InterPro" id="IPR050383">
    <property type="entry name" value="GlyoxalaseI/FosfomycinResist"/>
</dbReference>
<dbReference type="PANTHER" id="PTHR21366:SF22">
    <property type="entry name" value="VOC DOMAIN-CONTAINING PROTEIN"/>
    <property type="match status" value="1"/>
</dbReference>
<evidence type="ECO:0000313" key="2">
    <source>
        <dbReference type="EMBL" id="BAL88674.1"/>
    </source>
</evidence>
<evidence type="ECO:0000259" key="1">
    <source>
        <dbReference type="PROSITE" id="PS51819"/>
    </source>
</evidence>
<dbReference type="InterPro" id="IPR004360">
    <property type="entry name" value="Glyas_Fos-R_dOase_dom"/>
</dbReference>
<dbReference type="PROSITE" id="PS51819">
    <property type="entry name" value="VOC"/>
    <property type="match status" value="1"/>
</dbReference>
<dbReference type="Gene3D" id="3.10.180.10">
    <property type="entry name" value="2,3-Dihydroxybiphenyl 1,2-Dioxygenase, domain 1"/>
    <property type="match status" value="1"/>
</dbReference>
<dbReference type="Pfam" id="PF00903">
    <property type="entry name" value="Glyoxalase"/>
    <property type="match status" value="1"/>
</dbReference>
<dbReference type="AlphaFoldDB" id="I0H6N7"/>
<proteinExistence type="predicted"/>
<reference evidence="2 3" key="1">
    <citation type="submission" date="2012-02" db="EMBL/GenBank/DDBJ databases">
        <title>Complete genome sequence of Actinoplanes missouriensis 431 (= NBRC 102363).</title>
        <authorList>
            <person name="Ohnishi Y."/>
            <person name="Ishikawa J."/>
            <person name="Sekine M."/>
            <person name="Hosoyama A."/>
            <person name="Harada T."/>
            <person name="Narita H."/>
            <person name="Hata T."/>
            <person name="Konno Y."/>
            <person name="Tutikane K."/>
            <person name="Fujita N."/>
            <person name="Horinouchi S."/>
            <person name="Hayakawa M."/>
        </authorList>
    </citation>
    <scope>NUCLEOTIDE SEQUENCE [LARGE SCALE GENOMIC DNA]</scope>
    <source>
        <strain evidence="3">ATCC 14538 / DSM 43046 / CBS 188.64 / JCM 3121 / NBRC 102363 / NCIMB 12654 / NRRL B-3342 / UNCC 431</strain>
    </source>
</reference>
<dbReference type="HOGENOM" id="CLU_046006_18_4_11"/>
<dbReference type="STRING" id="512565.AMIS_34540"/>
<dbReference type="InterPro" id="IPR037523">
    <property type="entry name" value="VOC_core"/>
</dbReference>
<dbReference type="PANTHER" id="PTHR21366">
    <property type="entry name" value="GLYOXALASE FAMILY PROTEIN"/>
    <property type="match status" value="1"/>
</dbReference>